<evidence type="ECO:0000313" key="3">
    <source>
        <dbReference type="Proteomes" id="UP000031186"/>
    </source>
</evidence>
<dbReference type="Gene3D" id="3.20.20.100">
    <property type="entry name" value="NADP-dependent oxidoreductase domain"/>
    <property type="match status" value="2"/>
</dbReference>
<keyword evidence="3" id="KW-1185">Reference proteome</keyword>
<dbReference type="AlphaFoldDB" id="A0A0B4EGA5"/>
<evidence type="ECO:0000313" key="2">
    <source>
        <dbReference type="EMBL" id="KID61180.1"/>
    </source>
</evidence>
<protein>
    <submittedName>
        <fullName evidence="2">Aldo/keto reductase</fullName>
    </submittedName>
</protein>
<evidence type="ECO:0000256" key="1">
    <source>
        <dbReference type="SAM" id="MobiDB-lite"/>
    </source>
</evidence>
<dbReference type="OrthoDB" id="2310150at2759"/>
<dbReference type="InterPro" id="IPR036812">
    <property type="entry name" value="NAD(P)_OxRdtase_dom_sf"/>
</dbReference>
<name>A0A0B4EGA5_METAF</name>
<gene>
    <name evidence="2" type="ORF">MAN_09464</name>
</gene>
<feature type="region of interest" description="Disordered" evidence="1">
    <location>
        <begin position="114"/>
        <end position="134"/>
    </location>
</feature>
<sequence length="223" mass="24859">MTTQTHTKLTETITNKGYHVSPAKMARKVVFSAMTVGKEVNSIQNWKAMFLTYILLDSEGARIHEAREISDALDVLQKSGHDEVDTARAYGASDDFFGQVNWLKKGTIMNTKLNPRRIGPSSYSHKPEDLKRGPEDSLKALQTDQVDCQLVGQFKRFGISNYAAWEVAEICATRRRASAPPVPSKLPDGIAFYAFSPLAGDMLTGKYQRDTTVREPGSRFDPQ</sequence>
<feature type="non-terminal residue" evidence="2">
    <location>
        <position position="1"/>
    </location>
</feature>
<dbReference type="VEuPathDB" id="FungiDB:MAN_09464"/>
<dbReference type="Proteomes" id="UP000031186">
    <property type="component" value="Unassembled WGS sequence"/>
</dbReference>
<accession>A0A0B4EGA5</accession>
<dbReference type="EMBL" id="AZNF01000016">
    <property type="protein sequence ID" value="KID61180.1"/>
    <property type="molecule type" value="Genomic_DNA"/>
</dbReference>
<feature type="compositionally biased region" description="Basic and acidic residues" evidence="1">
    <location>
        <begin position="125"/>
        <end position="134"/>
    </location>
</feature>
<reference evidence="2 3" key="1">
    <citation type="journal article" date="2014" name="Proc. Natl. Acad. Sci. U.S.A.">
        <title>Trajectory and genomic determinants of fungal-pathogen speciation and host adaptation.</title>
        <authorList>
            <person name="Hu X."/>
            <person name="Xiao G."/>
            <person name="Zheng P."/>
            <person name="Shang Y."/>
            <person name="Su Y."/>
            <person name="Zhang X."/>
            <person name="Liu X."/>
            <person name="Zhan S."/>
            <person name="St Leger R.J."/>
            <person name="Wang C."/>
        </authorList>
    </citation>
    <scope>NUCLEOTIDE SEQUENCE [LARGE SCALE GENOMIC DNA]</scope>
    <source>
        <strain evidence="2 3">ARSEF 549</strain>
    </source>
</reference>
<organism evidence="2 3">
    <name type="scientific">Metarhizium anisopliae (strain ARSEF 549)</name>
    <dbReference type="NCBI Taxonomy" id="3151832"/>
    <lineage>
        <taxon>Eukaryota</taxon>
        <taxon>Fungi</taxon>
        <taxon>Dikarya</taxon>
        <taxon>Ascomycota</taxon>
        <taxon>Pezizomycotina</taxon>
        <taxon>Sordariomycetes</taxon>
        <taxon>Hypocreomycetidae</taxon>
        <taxon>Hypocreales</taxon>
        <taxon>Clavicipitaceae</taxon>
        <taxon>Metarhizium</taxon>
    </lineage>
</organism>
<comment type="caution">
    <text evidence="2">The sequence shown here is derived from an EMBL/GenBank/DDBJ whole genome shotgun (WGS) entry which is preliminary data.</text>
</comment>
<dbReference type="HOGENOM" id="CLU_1240391_0_0_1"/>
<proteinExistence type="predicted"/>
<dbReference type="SUPFAM" id="SSF51430">
    <property type="entry name" value="NAD(P)-linked oxidoreductase"/>
    <property type="match status" value="1"/>
</dbReference>